<dbReference type="Gene3D" id="3.30.365.10">
    <property type="entry name" value="Aldehyde oxidase/xanthine dehydrogenase, molybdopterin binding domain"/>
    <property type="match status" value="1"/>
</dbReference>
<dbReference type="GO" id="GO:0033727">
    <property type="term" value="F:aldehyde dehydrogenase (FAD-independent) activity"/>
    <property type="evidence" value="ECO:0007669"/>
    <property type="project" value="UniProtKB-EC"/>
</dbReference>
<evidence type="ECO:0000259" key="2">
    <source>
        <dbReference type="Pfam" id="PF20256"/>
    </source>
</evidence>
<dbReference type="EMBL" id="VSSQ01075525">
    <property type="protein sequence ID" value="MPN26103.1"/>
    <property type="molecule type" value="Genomic_DNA"/>
</dbReference>
<evidence type="ECO:0000256" key="1">
    <source>
        <dbReference type="ARBA" id="ARBA00022505"/>
    </source>
</evidence>
<sequence length="123" mass="12758">MVDCGKIINKLVVDGQVYGALAQGIGLALTEDFEDLDKHTTLVKCGIPQIEDVPDALEIHYEEALRPDGPYGASGVGEGPLAAPHPAILNAIFNATGARITKVPATPDVVKEALEGLKSGANA</sequence>
<dbReference type="PANTHER" id="PTHR11908:SF132">
    <property type="entry name" value="ALDEHYDE OXIDASE 1-RELATED"/>
    <property type="match status" value="1"/>
</dbReference>
<comment type="caution">
    <text evidence="3">The sequence shown here is derived from an EMBL/GenBank/DDBJ whole genome shotgun (WGS) entry which is preliminary data.</text>
</comment>
<dbReference type="PANTHER" id="PTHR11908">
    <property type="entry name" value="XANTHINE DEHYDROGENASE"/>
    <property type="match status" value="1"/>
</dbReference>
<gene>
    <name evidence="3" type="primary">mop_12</name>
    <name evidence="3" type="ORF">SDC9_173527</name>
</gene>
<dbReference type="InterPro" id="IPR046867">
    <property type="entry name" value="AldOxase/xan_DH_MoCoBD2"/>
</dbReference>
<dbReference type="EC" id="1.2.99.7" evidence="3"/>
<accession>A0A645GQZ9</accession>
<dbReference type="GO" id="GO:0005506">
    <property type="term" value="F:iron ion binding"/>
    <property type="evidence" value="ECO:0007669"/>
    <property type="project" value="InterPro"/>
</dbReference>
<proteinExistence type="predicted"/>
<name>A0A645GQZ9_9ZZZZ</name>
<dbReference type="AlphaFoldDB" id="A0A645GQZ9"/>
<dbReference type="InterPro" id="IPR037165">
    <property type="entry name" value="AldOxase/xan_DH_Mopterin-bd_sf"/>
</dbReference>
<organism evidence="3">
    <name type="scientific">bioreactor metagenome</name>
    <dbReference type="NCBI Taxonomy" id="1076179"/>
    <lineage>
        <taxon>unclassified sequences</taxon>
        <taxon>metagenomes</taxon>
        <taxon>ecological metagenomes</taxon>
    </lineage>
</organism>
<keyword evidence="3" id="KW-0560">Oxidoreductase</keyword>
<dbReference type="Pfam" id="PF20256">
    <property type="entry name" value="MoCoBD_2"/>
    <property type="match status" value="1"/>
</dbReference>
<dbReference type="InterPro" id="IPR016208">
    <property type="entry name" value="Ald_Oxase/xanthine_DH-like"/>
</dbReference>
<evidence type="ECO:0000313" key="3">
    <source>
        <dbReference type="EMBL" id="MPN26103.1"/>
    </source>
</evidence>
<feature type="domain" description="Aldehyde oxidase/xanthine dehydrogenase second molybdopterin binding" evidence="2">
    <location>
        <begin position="2"/>
        <end position="54"/>
    </location>
</feature>
<protein>
    <submittedName>
        <fullName evidence="3">Aldehyde oxidoreductase</fullName>
        <ecNumber evidence="3">1.2.99.7</ecNumber>
    </submittedName>
</protein>
<dbReference type="SUPFAM" id="SSF56003">
    <property type="entry name" value="Molybdenum cofactor-binding domain"/>
    <property type="match status" value="1"/>
</dbReference>
<reference evidence="3" key="1">
    <citation type="submission" date="2019-08" db="EMBL/GenBank/DDBJ databases">
        <authorList>
            <person name="Kucharzyk K."/>
            <person name="Murdoch R.W."/>
            <person name="Higgins S."/>
            <person name="Loffler F."/>
        </authorList>
    </citation>
    <scope>NUCLEOTIDE SEQUENCE</scope>
</reference>
<keyword evidence="1" id="KW-0500">Molybdenum</keyword>